<feature type="compositionally biased region" description="Basic and acidic residues" evidence="1">
    <location>
        <begin position="547"/>
        <end position="558"/>
    </location>
</feature>
<evidence type="ECO:0000256" key="1">
    <source>
        <dbReference type="SAM" id="MobiDB-lite"/>
    </source>
</evidence>
<comment type="caution">
    <text evidence="2">The sequence shown here is derived from an EMBL/GenBank/DDBJ whole genome shotgun (WGS) entry which is preliminary data.</text>
</comment>
<evidence type="ECO:0000313" key="3">
    <source>
        <dbReference type="Proteomes" id="UP000799536"/>
    </source>
</evidence>
<feature type="compositionally biased region" description="Polar residues" evidence="1">
    <location>
        <begin position="527"/>
        <end position="540"/>
    </location>
</feature>
<feature type="compositionally biased region" description="Low complexity" evidence="1">
    <location>
        <begin position="485"/>
        <end position="501"/>
    </location>
</feature>
<dbReference type="Proteomes" id="UP000799536">
    <property type="component" value="Unassembled WGS sequence"/>
</dbReference>
<name>A0A9P4MU79_9PLEO</name>
<evidence type="ECO:0000313" key="2">
    <source>
        <dbReference type="EMBL" id="KAF2199823.1"/>
    </source>
</evidence>
<feature type="compositionally biased region" description="Polar residues" evidence="1">
    <location>
        <begin position="850"/>
        <end position="859"/>
    </location>
</feature>
<dbReference type="AlphaFoldDB" id="A0A9P4MU79"/>
<feature type="compositionally biased region" description="Acidic residues" evidence="1">
    <location>
        <begin position="474"/>
        <end position="484"/>
    </location>
</feature>
<feature type="compositionally biased region" description="Polar residues" evidence="1">
    <location>
        <begin position="391"/>
        <end position="402"/>
    </location>
</feature>
<reference evidence="2" key="1">
    <citation type="journal article" date="2020" name="Stud. Mycol.">
        <title>101 Dothideomycetes genomes: a test case for predicting lifestyles and emergence of pathogens.</title>
        <authorList>
            <person name="Haridas S."/>
            <person name="Albert R."/>
            <person name="Binder M."/>
            <person name="Bloem J."/>
            <person name="Labutti K."/>
            <person name="Salamov A."/>
            <person name="Andreopoulos B."/>
            <person name="Baker S."/>
            <person name="Barry K."/>
            <person name="Bills G."/>
            <person name="Bluhm B."/>
            <person name="Cannon C."/>
            <person name="Castanera R."/>
            <person name="Culley D."/>
            <person name="Daum C."/>
            <person name="Ezra D."/>
            <person name="Gonzalez J."/>
            <person name="Henrissat B."/>
            <person name="Kuo A."/>
            <person name="Liang C."/>
            <person name="Lipzen A."/>
            <person name="Lutzoni F."/>
            <person name="Magnuson J."/>
            <person name="Mondo S."/>
            <person name="Nolan M."/>
            <person name="Ohm R."/>
            <person name="Pangilinan J."/>
            <person name="Park H.-J."/>
            <person name="Ramirez L."/>
            <person name="Alfaro M."/>
            <person name="Sun H."/>
            <person name="Tritt A."/>
            <person name="Yoshinaga Y."/>
            <person name="Zwiers L.-H."/>
            <person name="Turgeon B."/>
            <person name="Goodwin S."/>
            <person name="Spatafora J."/>
            <person name="Crous P."/>
            <person name="Grigoriev I."/>
        </authorList>
    </citation>
    <scope>NUCLEOTIDE SEQUENCE</scope>
    <source>
        <strain evidence="2">ATCC 74209</strain>
    </source>
</reference>
<proteinExistence type="predicted"/>
<feature type="region of interest" description="Disordered" evidence="1">
    <location>
        <begin position="360"/>
        <end position="678"/>
    </location>
</feature>
<feature type="compositionally biased region" description="Polar residues" evidence="1">
    <location>
        <begin position="797"/>
        <end position="813"/>
    </location>
</feature>
<keyword evidence="3" id="KW-1185">Reference proteome</keyword>
<dbReference type="OrthoDB" id="5374844at2759"/>
<sequence length="953" mass="104301">MSAQDFEAVLDAPDGNNTYGQLQQLILHIENVSSDHFLPNVAEKFFYAFCDRTLPLHKRRWIGIALHRFVQSSKLVVDHLQTISLSKLGQIILDQAEIEETKLVAGMVIRQLLKENIPYPALWPTDLVPNNVPQFPVNESQDWTSDFQGFLDDLAAIHILHPDNDSIILYTISVYAADGFKLVNPHDAAMLVLVEADFFSIIVPATSTQAAHFVDVPLCHIDSIETRTAILHDSQGIETEHEPWELVLTLKDRPWTYLANAAERRAVHVTIMLRNSTEAQEAQSSVAEAIQKLSAKRTKVKMSSSQVLVDVTLPPNSEPKEKGAVEPTEPKQPGKLVKPSNRSRPMIRKLALTNVAASNVQDEFDVPDSPPEGPKSIPQDKRLKAADTQKSRVTATSKSVQSRRNDAAESLKTQKSAQEPFGYEKLSEVANGKGPSHSQKRTHDIFEVPPDGNPEVFKRAKRRAAKSINYEESGAFEDPSDLEGSENSGGSQESMESEYGSTESDYEKTNPSKKAKSSSANKRPSRQNWNAKSKPESTPASKRKPNTRKEGSHDEEPHVSSISKKSGSGGRLSASQKSNKTGNRIAKAKVKLSAKGSINTRLSKSLKKSQVGGKEAELSEKMSSKQDSGRNTVQSEPESFDQESVPRSNPNLCGDKSMKQAPEQAEESEPDWTSLCQSSPNHAILAPKFSGSKILGFTQSPVSKNLSDTHVLNEQRTSPMLGVSQKRQVSPGDTPITPNPKRIKFAHDAEQEAAEDPDQGDRDNATGSPVTAAPSRVPGNAESPCPVNRHPHDEPVTTATKQPTAGESLNNLVASLFASDSEEIEAVQQRSQTRRKSSPNPRPNGGAPQETKTPHSTILQFGHPAVLNLSSNSKPAPASPHAESKAISGHVSSEEVEMDLERAIHQTEKIDPFKGRHNTQRFRANPFTRRLTGDSGARTVLSKACYTKGGTLT</sequence>
<organism evidence="2 3">
    <name type="scientific">Delitschia confertaspora ATCC 74209</name>
    <dbReference type="NCBI Taxonomy" id="1513339"/>
    <lineage>
        <taxon>Eukaryota</taxon>
        <taxon>Fungi</taxon>
        <taxon>Dikarya</taxon>
        <taxon>Ascomycota</taxon>
        <taxon>Pezizomycotina</taxon>
        <taxon>Dothideomycetes</taxon>
        <taxon>Pleosporomycetidae</taxon>
        <taxon>Pleosporales</taxon>
        <taxon>Delitschiaceae</taxon>
        <taxon>Delitschia</taxon>
    </lineage>
</organism>
<accession>A0A9P4MU79</accession>
<protein>
    <submittedName>
        <fullName evidence="2">Uncharacterized protein</fullName>
    </submittedName>
</protein>
<dbReference type="EMBL" id="ML994054">
    <property type="protein sequence ID" value="KAF2199823.1"/>
    <property type="molecule type" value="Genomic_DNA"/>
</dbReference>
<feature type="compositionally biased region" description="Polar residues" evidence="1">
    <location>
        <begin position="697"/>
        <end position="718"/>
    </location>
</feature>
<feature type="compositionally biased region" description="Basic and acidic residues" evidence="1">
    <location>
        <begin position="614"/>
        <end position="628"/>
    </location>
</feature>
<feature type="region of interest" description="Disordered" evidence="1">
    <location>
        <begin position="311"/>
        <end position="345"/>
    </location>
</feature>
<gene>
    <name evidence="2" type="ORF">GQ43DRAFT_442150</name>
</gene>
<feature type="compositionally biased region" description="Low complexity" evidence="1">
    <location>
        <begin position="560"/>
        <end position="575"/>
    </location>
</feature>
<feature type="region of interest" description="Disordered" evidence="1">
    <location>
        <begin position="694"/>
        <end position="889"/>
    </location>
</feature>
<feature type="compositionally biased region" description="Basic and acidic residues" evidence="1">
    <location>
        <begin position="378"/>
        <end position="390"/>
    </location>
</feature>